<dbReference type="AlphaFoldDB" id="A0A329QMC3"/>
<reference evidence="2 3" key="1">
    <citation type="submission" date="2018-04" db="EMBL/GenBank/DDBJ databases">
        <title>Paenibacillus taichungensis Genome sequencing and assembly.</title>
        <authorList>
            <person name="Xu J."/>
            <person name="Rensing C."/>
            <person name="Mazhar H.S."/>
        </authorList>
    </citation>
    <scope>NUCLEOTIDE SEQUENCE [LARGE SCALE GENOMIC DNA]</scope>
    <source>
        <strain evidence="2 3">NC1</strain>
    </source>
</reference>
<gene>
    <name evidence="2" type="ORF">DC345_19340</name>
</gene>
<dbReference type="SUPFAM" id="SSF51556">
    <property type="entry name" value="Metallo-dependent hydrolases"/>
    <property type="match status" value="1"/>
</dbReference>
<dbReference type="InterPro" id="IPR011059">
    <property type="entry name" value="Metal-dep_hydrolase_composite"/>
</dbReference>
<sequence>MKNVDLLITNANIITLDSKNQIAGSVAVSKGRISGIWSQPEPPLDELNMTAQTRVMNLRGATVIPGFIETHNHILACAYLKGNVDCSSPLNATIQDILHAIEEKVDSTSAGEWIQGHSYDDTSLADNRHPTRMDLDQVAPNHPVYITHISGHIAVANSRAFELAGIDAEQIGDNPHFGSDISGRLNGVLYEAPAMNAFQSVLPVMDKSTFLERVGEASQDYVAQGITTNTDAGVWDQESLDIILEAAKSGITPMRLQLMIMNSLLTEQGVFSNYTASELAQEIQKRSNGRARLDSAKLFQDGSIQGLTGALREPYYCNDEVYGDLFFEQAALNEIISSLHKRGFRIAIHGNGDRAIGSILEGFKFALQQSPRMDHRHRIEHVQMATNEDLDKMAELNVAGSFFINHVYYWGQRHEQIFLGPERARRISPLKDAVDRNLLFTLHSDCPVTPISPLFLIWAAVNRQTREGDILGHEQKVDVITALKAMTIDGAVLNFQEKDSGSIEIGKFADFAVLDKDLTAVNPLEIKDIEVLYTIIDGVVEYENKIVRV</sequence>
<keyword evidence="2" id="KW-0378">Hydrolase</keyword>
<dbReference type="GO" id="GO:0016810">
    <property type="term" value="F:hydrolase activity, acting on carbon-nitrogen (but not peptide) bonds"/>
    <property type="evidence" value="ECO:0007669"/>
    <property type="project" value="InterPro"/>
</dbReference>
<proteinExistence type="predicted"/>
<dbReference type="RefSeq" id="WP_113054457.1">
    <property type="nucleotide sequence ID" value="NZ_QEVW01000012.1"/>
</dbReference>
<evidence type="ECO:0000313" key="3">
    <source>
        <dbReference type="Proteomes" id="UP000250642"/>
    </source>
</evidence>
<name>A0A329QMC3_9BACL</name>
<dbReference type="Pfam" id="PF07969">
    <property type="entry name" value="Amidohydro_3"/>
    <property type="match status" value="1"/>
</dbReference>
<dbReference type="Gene3D" id="3.10.310.70">
    <property type="match status" value="1"/>
</dbReference>
<protein>
    <submittedName>
        <fullName evidence="2">Amidohydrolase</fullName>
    </submittedName>
</protein>
<dbReference type="Gene3D" id="3.20.20.140">
    <property type="entry name" value="Metal-dependent hydrolases"/>
    <property type="match status" value="1"/>
</dbReference>
<comment type="caution">
    <text evidence="2">The sequence shown here is derived from an EMBL/GenBank/DDBJ whole genome shotgun (WGS) entry which is preliminary data.</text>
</comment>
<feature type="domain" description="Amidohydrolase 3" evidence="1">
    <location>
        <begin position="54"/>
        <end position="540"/>
    </location>
</feature>
<evidence type="ECO:0000313" key="2">
    <source>
        <dbReference type="EMBL" id="RAW13507.1"/>
    </source>
</evidence>
<dbReference type="SUPFAM" id="SSF51338">
    <property type="entry name" value="Composite domain of metallo-dependent hydrolases"/>
    <property type="match status" value="1"/>
</dbReference>
<dbReference type="InterPro" id="IPR013108">
    <property type="entry name" value="Amidohydro_3"/>
</dbReference>
<dbReference type="CDD" id="cd01300">
    <property type="entry name" value="YtcJ_like"/>
    <property type="match status" value="1"/>
</dbReference>
<evidence type="ECO:0000259" key="1">
    <source>
        <dbReference type="Pfam" id="PF07969"/>
    </source>
</evidence>
<dbReference type="Proteomes" id="UP000250642">
    <property type="component" value="Unassembled WGS sequence"/>
</dbReference>
<dbReference type="EMBL" id="QEVW01000012">
    <property type="protein sequence ID" value="RAW13507.1"/>
    <property type="molecule type" value="Genomic_DNA"/>
</dbReference>
<organism evidence="2 3">
    <name type="scientific">Paenibacillus taichungensis</name>
    <dbReference type="NCBI Taxonomy" id="484184"/>
    <lineage>
        <taxon>Bacteria</taxon>
        <taxon>Bacillati</taxon>
        <taxon>Bacillota</taxon>
        <taxon>Bacilli</taxon>
        <taxon>Bacillales</taxon>
        <taxon>Paenibacillaceae</taxon>
        <taxon>Paenibacillus</taxon>
    </lineage>
</organism>
<dbReference type="InterPro" id="IPR032466">
    <property type="entry name" value="Metal_Hydrolase"/>
</dbReference>
<dbReference type="InterPro" id="IPR033932">
    <property type="entry name" value="YtcJ-like"/>
</dbReference>
<dbReference type="Gene3D" id="2.30.40.10">
    <property type="entry name" value="Urease, subunit C, domain 1"/>
    <property type="match status" value="1"/>
</dbReference>
<accession>A0A329QMC3</accession>
<dbReference type="PANTHER" id="PTHR22642">
    <property type="entry name" value="IMIDAZOLONEPROPIONASE"/>
    <property type="match status" value="1"/>
</dbReference>
<dbReference type="PANTHER" id="PTHR22642:SF2">
    <property type="entry name" value="PROTEIN LONG AFTER FAR-RED 3"/>
    <property type="match status" value="1"/>
</dbReference>